<organism evidence="2 3">
    <name type="scientific">Phakopsora pachyrhizi</name>
    <name type="common">Asian soybean rust disease fungus</name>
    <dbReference type="NCBI Taxonomy" id="170000"/>
    <lineage>
        <taxon>Eukaryota</taxon>
        <taxon>Fungi</taxon>
        <taxon>Dikarya</taxon>
        <taxon>Basidiomycota</taxon>
        <taxon>Pucciniomycotina</taxon>
        <taxon>Pucciniomycetes</taxon>
        <taxon>Pucciniales</taxon>
        <taxon>Phakopsoraceae</taxon>
        <taxon>Phakopsora</taxon>
    </lineage>
</organism>
<dbReference type="PANTHER" id="PTHR21354:SF0">
    <property type="entry name" value="ZINC FINGER PROTEIN 511"/>
    <property type="match status" value="1"/>
</dbReference>
<reference evidence="2" key="1">
    <citation type="submission" date="2022-06" db="EMBL/GenBank/DDBJ databases">
        <authorList>
            <consortium name="SYNGENTA / RWTH Aachen University"/>
        </authorList>
    </citation>
    <scope>NUCLEOTIDE SEQUENCE</scope>
</reference>
<name>A0AAV0BU41_PHAPC</name>
<dbReference type="PROSITE" id="PS00028">
    <property type="entry name" value="ZINC_FINGER_C2H2_1"/>
    <property type="match status" value="1"/>
</dbReference>
<evidence type="ECO:0000259" key="1">
    <source>
        <dbReference type="PROSITE" id="PS00028"/>
    </source>
</evidence>
<proteinExistence type="predicted"/>
<dbReference type="InterPro" id="IPR013087">
    <property type="entry name" value="Znf_C2H2_type"/>
</dbReference>
<evidence type="ECO:0000313" key="3">
    <source>
        <dbReference type="Proteomes" id="UP001153365"/>
    </source>
</evidence>
<dbReference type="InterPro" id="IPR039258">
    <property type="entry name" value="ZNF511"/>
</dbReference>
<feature type="domain" description="C2H2-type" evidence="1">
    <location>
        <begin position="72"/>
        <end position="95"/>
    </location>
</feature>
<accession>A0AAV0BU41</accession>
<keyword evidence="3" id="KW-1185">Reference proteome</keyword>
<evidence type="ECO:0000313" key="2">
    <source>
        <dbReference type="EMBL" id="CAH7690296.1"/>
    </source>
</evidence>
<dbReference type="SMART" id="SM00355">
    <property type="entry name" value="ZnF_C2H2"/>
    <property type="match status" value="3"/>
</dbReference>
<dbReference type="EMBL" id="CALTRL010006254">
    <property type="protein sequence ID" value="CAH7690296.1"/>
    <property type="molecule type" value="Genomic_DNA"/>
</dbReference>
<sequence>CSLPPTCEDTPVTFSSNSEFESHYRSHHQFVCSGCENQRIFPSQSFLNLHLNECHDPILKLKLQQGQKIFSCFDSNCDKVFRSPKSRRLHLIDFHKYPTTFYFSLPNHGLNDLYKKYGSGVSLLRPTWNPRPDGSKPPLTGETHSEHDVLKQKITDRKDGLRKNYGNIRERLKNDDAVDEVKIKSEAKEEDLLAEAMEKISLVPRKVLLKQRDHQKNQCT</sequence>
<dbReference type="Proteomes" id="UP001153365">
    <property type="component" value="Unassembled WGS sequence"/>
</dbReference>
<gene>
    <name evidence="2" type="ORF">PPACK8108_LOCUS25595</name>
</gene>
<protein>
    <submittedName>
        <fullName evidence="2">Expressed protein</fullName>
    </submittedName>
</protein>
<dbReference type="AlphaFoldDB" id="A0AAV0BU41"/>
<dbReference type="PANTHER" id="PTHR21354">
    <property type="entry name" value="ZINC FINGER PROTEIN 511"/>
    <property type="match status" value="1"/>
</dbReference>
<feature type="non-terminal residue" evidence="2">
    <location>
        <position position="1"/>
    </location>
</feature>
<comment type="caution">
    <text evidence="2">The sequence shown here is derived from an EMBL/GenBank/DDBJ whole genome shotgun (WGS) entry which is preliminary data.</text>
</comment>